<protein>
    <submittedName>
        <fullName evidence="6">LysR substrate-binding domain-containing protein</fullName>
    </submittedName>
</protein>
<dbReference type="CDD" id="cd08417">
    <property type="entry name" value="PBP2_Nitroaromatics_like"/>
    <property type="match status" value="1"/>
</dbReference>
<proteinExistence type="inferred from homology"/>
<dbReference type="InterPro" id="IPR050389">
    <property type="entry name" value="LysR-type_TF"/>
</dbReference>
<dbReference type="PANTHER" id="PTHR30118">
    <property type="entry name" value="HTH-TYPE TRANSCRIPTIONAL REGULATOR LEUO-RELATED"/>
    <property type="match status" value="1"/>
</dbReference>
<keyword evidence="2" id="KW-0805">Transcription regulation</keyword>
<dbReference type="EMBL" id="CP136522">
    <property type="protein sequence ID" value="WOT04394.1"/>
    <property type="molecule type" value="Genomic_DNA"/>
</dbReference>
<gene>
    <name evidence="6" type="ORF">RGE70_13835</name>
</gene>
<accession>A0ABZ0JY04</accession>
<name>A0ABZ0JY04_9GAMM</name>
<dbReference type="PROSITE" id="PS50931">
    <property type="entry name" value="HTH_LYSR"/>
    <property type="match status" value="1"/>
</dbReference>
<organism evidence="6 7">
    <name type="scientific">Shewanella youngdeokensis</name>
    <dbReference type="NCBI Taxonomy" id="2999068"/>
    <lineage>
        <taxon>Bacteria</taxon>
        <taxon>Pseudomonadati</taxon>
        <taxon>Pseudomonadota</taxon>
        <taxon>Gammaproteobacteria</taxon>
        <taxon>Alteromonadales</taxon>
        <taxon>Shewanellaceae</taxon>
        <taxon>Shewanella</taxon>
    </lineage>
</organism>
<dbReference type="Gene3D" id="3.40.190.10">
    <property type="entry name" value="Periplasmic binding protein-like II"/>
    <property type="match status" value="2"/>
</dbReference>
<dbReference type="InterPro" id="IPR036388">
    <property type="entry name" value="WH-like_DNA-bd_sf"/>
</dbReference>
<evidence type="ECO:0000256" key="4">
    <source>
        <dbReference type="ARBA" id="ARBA00023163"/>
    </source>
</evidence>
<dbReference type="RefSeq" id="WP_310472025.1">
    <property type="nucleotide sequence ID" value="NZ_CP136522.1"/>
</dbReference>
<keyword evidence="3" id="KW-0238">DNA-binding</keyword>
<evidence type="ECO:0000313" key="7">
    <source>
        <dbReference type="Proteomes" id="UP001529491"/>
    </source>
</evidence>
<evidence type="ECO:0000313" key="6">
    <source>
        <dbReference type="EMBL" id="WOT04394.1"/>
    </source>
</evidence>
<sequence>MNLHQIDLNLLITLKHLLEEKHVSNTALQLSISQPTVSRSLNRLRKLFNDLLLVKTANGYELTPKAQSIKLELNTVLSSLEDLIKGKDFDPATSNNTVRLFGLSPQMEFIAPLLLKHVREHAPNMIIELDTIPQPHFAALHAGDCHFVLSCHTPQVIDQNLHSMTLLQRDYCLVMSSNHPLAHQPLTMDNLRQCQFGQISLQGDKQLSLEPNFQAQDGSHFSVATPVRLTNFSCAAGIAEATDIIFHLPKRYAESICVQRELVMRQVPKPLIHDNTELKLYWHKRFHNDPMCSWIRNALKTLTQNTK</sequence>
<dbReference type="SUPFAM" id="SSF46785">
    <property type="entry name" value="Winged helix' DNA-binding domain"/>
    <property type="match status" value="1"/>
</dbReference>
<reference evidence="6 7" key="1">
    <citation type="submission" date="2023-10" db="EMBL/GenBank/DDBJ databases">
        <title>Complete genome sequence of Shewanella sp. DAU334.</title>
        <authorList>
            <person name="Lee Y.-S."/>
            <person name="Jeong H.-R."/>
            <person name="Hwang E.-J."/>
            <person name="Choi Y.-L."/>
            <person name="Kim G.-D."/>
        </authorList>
    </citation>
    <scope>NUCLEOTIDE SEQUENCE [LARGE SCALE GENOMIC DNA]</scope>
    <source>
        <strain evidence="6 7">DAU334</strain>
    </source>
</reference>
<dbReference type="Pfam" id="PF00126">
    <property type="entry name" value="HTH_1"/>
    <property type="match status" value="1"/>
</dbReference>
<dbReference type="Pfam" id="PF03466">
    <property type="entry name" value="LysR_substrate"/>
    <property type="match status" value="1"/>
</dbReference>
<keyword evidence="4" id="KW-0804">Transcription</keyword>
<dbReference type="InterPro" id="IPR037402">
    <property type="entry name" value="YidZ_PBP2"/>
</dbReference>
<dbReference type="PANTHER" id="PTHR30118:SF15">
    <property type="entry name" value="TRANSCRIPTIONAL REGULATORY PROTEIN"/>
    <property type="match status" value="1"/>
</dbReference>
<dbReference type="Gene3D" id="1.10.10.10">
    <property type="entry name" value="Winged helix-like DNA-binding domain superfamily/Winged helix DNA-binding domain"/>
    <property type="match status" value="1"/>
</dbReference>
<keyword evidence="7" id="KW-1185">Reference proteome</keyword>
<dbReference type="SUPFAM" id="SSF53850">
    <property type="entry name" value="Periplasmic binding protein-like II"/>
    <property type="match status" value="1"/>
</dbReference>
<evidence type="ECO:0000256" key="1">
    <source>
        <dbReference type="ARBA" id="ARBA00009437"/>
    </source>
</evidence>
<dbReference type="InterPro" id="IPR036390">
    <property type="entry name" value="WH_DNA-bd_sf"/>
</dbReference>
<evidence type="ECO:0000259" key="5">
    <source>
        <dbReference type="PROSITE" id="PS50931"/>
    </source>
</evidence>
<feature type="domain" description="HTH lysR-type" evidence="5">
    <location>
        <begin position="6"/>
        <end position="63"/>
    </location>
</feature>
<dbReference type="InterPro" id="IPR005119">
    <property type="entry name" value="LysR_subst-bd"/>
</dbReference>
<evidence type="ECO:0000256" key="3">
    <source>
        <dbReference type="ARBA" id="ARBA00023125"/>
    </source>
</evidence>
<dbReference type="Proteomes" id="UP001529491">
    <property type="component" value="Chromosome"/>
</dbReference>
<evidence type="ECO:0000256" key="2">
    <source>
        <dbReference type="ARBA" id="ARBA00023015"/>
    </source>
</evidence>
<dbReference type="InterPro" id="IPR000847">
    <property type="entry name" value="LysR_HTH_N"/>
</dbReference>
<comment type="similarity">
    <text evidence="1">Belongs to the LysR transcriptional regulatory family.</text>
</comment>